<organism evidence="3 4">
    <name type="scientific">Nocardiopsis mangrovi</name>
    <dbReference type="NCBI Taxonomy" id="1179818"/>
    <lineage>
        <taxon>Bacteria</taxon>
        <taxon>Bacillati</taxon>
        <taxon>Actinomycetota</taxon>
        <taxon>Actinomycetes</taxon>
        <taxon>Streptosporangiales</taxon>
        <taxon>Nocardiopsidaceae</taxon>
        <taxon>Nocardiopsis</taxon>
    </lineage>
</organism>
<keyword evidence="4" id="KW-1185">Reference proteome</keyword>
<dbReference type="Proteomes" id="UP001595923">
    <property type="component" value="Unassembled WGS sequence"/>
</dbReference>
<dbReference type="InterPro" id="IPR012349">
    <property type="entry name" value="Split_barrel_FMN-bd"/>
</dbReference>
<dbReference type="SUPFAM" id="SSF50475">
    <property type="entry name" value="FMN-binding split barrel"/>
    <property type="match status" value="1"/>
</dbReference>
<proteinExistence type="predicted"/>
<protein>
    <submittedName>
        <fullName evidence="3">Pyridoxamine 5'-phosphate oxidase family protein</fullName>
    </submittedName>
</protein>
<accession>A0ABV9DYV3</accession>
<feature type="domain" description="Pyridoxamine 5'-phosphate oxidase N-terminal" evidence="2">
    <location>
        <begin position="26"/>
        <end position="128"/>
    </location>
</feature>
<dbReference type="EMBL" id="JBHSFQ010000019">
    <property type="protein sequence ID" value="MFC4563951.1"/>
    <property type="molecule type" value="Genomic_DNA"/>
</dbReference>
<evidence type="ECO:0000259" key="2">
    <source>
        <dbReference type="Pfam" id="PF01243"/>
    </source>
</evidence>
<reference evidence="4" key="1">
    <citation type="journal article" date="2019" name="Int. J. Syst. Evol. Microbiol.">
        <title>The Global Catalogue of Microorganisms (GCM) 10K type strain sequencing project: providing services to taxonomists for standard genome sequencing and annotation.</title>
        <authorList>
            <consortium name="The Broad Institute Genomics Platform"/>
            <consortium name="The Broad Institute Genome Sequencing Center for Infectious Disease"/>
            <person name="Wu L."/>
            <person name="Ma J."/>
        </authorList>
    </citation>
    <scope>NUCLEOTIDE SEQUENCE [LARGE SCALE GENOMIC DNA]</scope>
    <source>
        <strain evidence="4">XZYJ18</strain>
    </source>
</reference>
<sequence length="173" mass="18879">MTDSPARTGTLDARYSRPDARPSAWAEVHATLETAGTYWLSTVRRDGRPHVTPLIAVWDGASLYFSTGDREQKAHNLAANPNVVLTTGDSALQGGFDVVAEGAAVRISDPDRLASLAQAWVDKYGEVWRFEVRGGDFWHEGGGLAGVYEVAPARVFAFRKGDDRFAQTGWRLA</sequence>
<dbReference type="PANTHER" id="PTHR35176:SF4">
    <property type="entry name" value="PYRIDOXAMINE 5'-PHOSPHATE OXIDASE-RELATED FMN-BINDING"/>
    <property type="match status" value="1"/>
</dbReference>
<dbReference type="Gene3D" id="2.30.110.10">
    <property type="entry name" value="Electron Transport, Fmn-binding Protein, Chain A"/>
    <property type="match status" value="1"/>
</dbReference>
<name>A0ABV9DYV3_9ACTN</name>
<evidence type="ECO:0000313" key="4">
    <source>
        <dbReference type="Proteomes" id="UP001595923"/>
    </source>
</evidence>
<dbReference type="InterPro" id="IPR052019">
    <property type="entry name" value="F420H2_bilvrd_red/Heme_oxyg"/>
</dbReference>
<dbReference type="InterPro" id="IPR011576">
    <property type="entry name" value="Pyridox_Oxase_N"/>
</dbReference>
<evidence type="ECO:0000256" key="1">
    <source>
        <dbReference type="ARBA" id="ARBA00023002"/>
    </source>
</evidence>
<evidence type="ECO:0000313" key="3">
    <source>
        <dbReference type="EMBL" id="MFC4563951.1"/>
    </source>
</evidence>
<gene>
    <name evidence="3" type="ORF">ACFO4E_18985</name>
</gene>
<dbReference type="PANTHER" id="PTHR35176">
    <property type="entry name" value="HEME OXYGENASE HI_0854-RELATED"/>
    <property type="match status" value="1"/>
</dbReference>
<dbReference type="RefSeq" id="WP_378576660.1">
    <property type="nucleotide sequence ID" value="NZ_JBHSFQ010000019.1"/>
</dbReference>
<dbReference type="Pfam" id="PF01243">
    <property type="entry name" value="PNPOx_N"/>
    <property type="match status" value="1"/>
</dbReference>
<keyword evidence="1" id="KW-0560">Oxidoreductase</keyword>
<comment type="caution">
    <text evidence="3">The sequence shown here is derived from an EMBL/GenBank/DDBJ whole genome shotgun (WGS) entry which is preliminary data.</text>
</comment>